<dbReference type="EMBL" id="CP104557">
    <property type="protein sequence ID" value="UXH41260.1"/>
    <property type="molecule type" value="Genomic_DNA"/>
</dbReference>
<proteinExistence type="predicted"/>
<protein>
    <submittedName>
        <fullName evidence="1">Transposase</fullName>
    </submittedName>
</protein>
<name>A0ABY6AUV7_9PSED</name>
<dbReference type="RefSeq" id="WP_060479758.1">
    <property type="nucleotide sequence ID" value="NZ_CP104557.1"/>
</dbReference>
<accession>A0ABY6AUV7</accession>
<keyword evidence="2" id="KW-1185">Reference proteome</keyword>
<evidence type="ECO:0000313" key="1">
    <source>
        <dbReference type="EMBL" id="UXH41260.1"/>
    </source>
</evidence>
<reference evidence="1" key="1">
    <citation type="submission" date="2022-09" db="EMBL/GenBank/DDBJ databases">
        <title>Complete genome sequence of Pseudomonas promysalinigenes strain RL-WG26, a newly isolated PGPR with the potential for plant salinity stress alleviation.</title>
        <authorList>
            <person name="Ren L."/>
            <person name="Wang G."/>
            <person name="Hu H."/>
        </authorList>
    </citation>
    <scope>NUCLEOTIDE SEQUENCE</scope>
    <source>
        <strain evidence="1">RL-WG26</strain>
    </source>
</reference>
<dbReference type="Proteomes" id="UP001064504">
    <property type="component" value="Chromosome"/>
</dbReference>
<evidence type="ECO:0000313" key="2">
    <source>
        <dbReference type="Proteomes" id="UP001064504"/>
    </source>
</evidence>
<sequence>MAAIDFPKQLPWPLQENYSLETVDPMIRTSMVTGRSRRRIRHSYVPTYVSASFIFNEAQASFFEAWYARTLGNGLEWFNCPLQTPEGTKPYEARFLQIYEGPVLVQLSFWRYSVRLELRRRPLMPEGWEQFPDLWFGKSIIDLAINREWPKA</sequence>
<gene>
    <name evidence="1" type="ORF">N5C08_06895</name>
</gene>
<organism evidence="1 2">
    <name type="scientific">Pseudomonas promysalinigenes</name>
    <dbReference type="NCBI Taxonomy" id="485898"/>
    <lineage>
        <taxon>Bacteria</taxon>
        <taxon>Pseudomonadati</taxon>
        <taxon>Pseudomonadota</taxon>
        <taxon>Gammaproteobacteria</taxon>
        <taxon>Pseudomonadales</taxon>
        <taxon>Pseudomonadaceae</taxon>
        <taxon>Pseudomonas</taxon>
    </lineage>
</organism>